<dbReference type="InterPro" id="IPR045853">
    <property type="entry name" value="Pep_chain_release_fac_I_sf"/>
</dbReference>
<dbReference type="InterPro" id="IPR005139">
    <property type="entry name" value="PCRF"/>
</dbReference>
<dbReference type="GO" id="GO:0003747">
    <property type="term" value="F:translation release factor activity"/>
    <property type="evidence" value="ECO:0007669"/>
    <property type="project" value="InterPro"/>
</dbReference>
<evidence type="ECO:0000313" key="5">
    <source>
        <dbReference type="Proteomes" id="UP000176997"/>
    </source>
</evidence>
<dbReference type="InterPro" id="IPR000352">
    <property type="entry name" value="Pep_chain_release_fac_I"/>
</dbReference>
<dbReference type="SMART" id="SM00937">
    <property type="entry name" value="PCRF"/>
    <property type="match status" value="1"/>
</dbReference>
<reference evidence="4 5" key="1">
    <citation type="journal article" date="2016" name="Nat. Commun.">
        <title>Thousands of microbial genomes shed light on interconnected biogeochemical processes in an aquifer system.</title>
        <authorList>
            <person name="Anantharaman K."/>
            <person name="Brown C.T."/>
            <person name="Hug L.A."/>
            <person name="Sharon I."/>
            <person name="Castelle C.J."/>
            <person name="Probst A.J."/>
            <person name="Thomas B.C."/>
            <person name="Singh A."/>
            <person name="Wilkins M.J."/>
            <person name="Karaoz U."/>
            <person name="Brodie E.L."/>
            <person name="Williams K.H."/>
            <person name="Hubbard S.S."/>
            <person name="Banfield J.F."/>
        </authorList>
    </citation>
    <scope>NUCLEOTIDE SEQUENCE [LARGE SCALE GENOMIC DNA]</scope>
</reference>
<dbReference type="PANTHER" id="PTHR43116:SF3">
    <property type="entry name" value="CLASS I PEPTIDE CHAIN RELEASE FACTOR"/>
    <property type="match status" value="1"/>
</dbReference>
<organism evidence="4 5">
    <name type="scientific">Candidatus Yonathbacteria bacterium RIFCSPHIGHO2_01_FULL_51_10</name>
    <dbReference type="NCBI Taxonomy" id="1802723"/>
    <lineage>
        <taxon>Bacteria</taxon>
        <taxon>Candidatus Yonathiibacteriota</taxon>
    </lineage>
</organism>
<feature type="domain" description="Prokaryotic-type class I peptide chain release factors" evidence="3">
    <location>
        <begin position="176"/>
        <end position="192"/>
    </location>
</feature>
<comment type="similarity">
    <text evidence="1">Belongs to the prokaryotic/mitochondrial release factor family.</text>
</comment>
<keyword evidence="2" id="KW-0488">Methylation</keyword>
<dbReference type="Gene3D" id="3.30.70.1660">
    <property type="match status" value="1"/>
</dbReference>
<dbReference type="EMBL" id="MHUS01000044">
    <property type="protein sequence ID" value="OHA79654.1"/>
    <property type="molecule type" value="Genomic_DNA"/>
</dbReference>
<sequence>MAEMTDLKERIAELEAQMAQPTFWSDKHKAQATIKELQELKERLEGGSKYDRGNAIITIFSGAGGDDAEDFSHMLYNMYMRYIEKRGWGLRILHQNENDHGGYRNITFEVEGNPPAGGAYGILKNESGVHRLVRISPFNAKKLRHTSFSMVEVIPKFEKQDELDIPESDMEVDFARSGGPGGQNVNKRETAVRIVHTPTGLSVHVDSERSQQQNREKAVEILRGKLYRRLEEERQAKERGMFISKTTDVEWGNQIRSYVLHPYKMVKDHRTDAETSDTEAVLEDGDIDLFLEAEKNV</sequence>
<evidence type="ECO:0000256" key="2">
    <source>
        <dbReference type="ARBA" id="ARBA00022481"/>
    </source>
</evidence>
<accession>A0A1G2S3H3</accession>
<dbReference type="GO" id="GO:0003677">
    <property type="term" value="F:DNA binding"/>
    <property type="evidence" value="ECO:0007669"/>
    <property type="project" value="InterPro"/>
</dbReference>
<proteinExistence type="inferred from homology"/>
<dbReference type="PROSITE" id="PS00745">
    <property type="entry name" value="RF_PROK_I"/>
    <property type="match status" value="1"/>
</dbReference>
<comment type="caution">
    <text evidence="4">The sequence shown here is derived from an EMBL/GenBank/DDBJ whole genome shotgun (WGS) entry which is preliminary data.</text>
</comment>
<dbReference type="GO" id="GO:0005737">
    <property type="term" value="C:cytoplasm"/>
    <property type="evidence" value="ECO:0007669"/>
    <property type="project" value="UniProtKB-ARBA"/>
</dbReference>
<dbReference type="STRING" id="1802723.A2675_03145"/>
<name>A0A1G2S3H3_9BACT</name>
<dbReference type="Pfam" id="PF03462">
    <property type="entry name" value="PCRF"/>
    <property type="match status" value="1"/>
</dbReference>
<dbReference type="AlphaFoldDB" id="A0A1G2S3H3"/>
<gene>
    <name evidence="4" type="ORF">A2675_03145</name>
</gene>
<evidence type="ECO:0000313" key="4">
    <source>
        <dbReference type="EMBL" id="OHA79654.1"/>
    </source>
</evidence>
<dbReference type="Gene3D" id="3.30.160.20">
    <property type="match status" value="1"/>
</dbReference>
<evidence type="ECO:0000259" key="3">
    <source>
        <dbReference type="PROSITE" id="PS00745"/>
    </source>
</evidence>
<dbReference type="Pfam" id="PF00472">
    <property type="entry name" value="RF-1"/>
    <property type="match status" value="1"/>
</dbReference>
<protein>
    <recommendedName>
        <fullName evidence="3">Prokaryotic-type class I peptide chain release factors domain-containing protein</fullName>
    </recommendedName>
</protein>
<dbReference type="Proteomes" id="UP000176997">
    <property type="component" value="Unassembled WGS sequence"/>
</dbReference>
<dbReference type="SUPFAM" id="SSF75620">
    <property type="entry name" value="Release factor"/>
    <property type="match status" value="1"/>
</dbReference>
<dbReference type="Gene3D" id="1.20.58.410">
    <property type="entry name" value="Release factor"/>
    <property type="match status" value="1"/>
</dbReference>
<dbReference type="PANTHER" id="PTHR43116">
    <property type="entry name" value="PEPTIDE CHAIN RELEASE FACTOR 2"/>
    <property type="match status" value="1"/>
</dbReference>
<evidence type="ECO:0000256" key="1">
    <source>
        <dbReference type="ARBA" id="ARBA00010835"/>
    </source>
</evidence>